<dbReference type="Proteomes" id="UP000580891">
    <property type="component" value="Unassembled WGS sequence"/>
</dbReference>
<protein>
    <submittedName>
        <fullName evidence="2">Uncharacterized protein</fullName>
    </submittedName>
</protein>
<keyword evidence="3" id="KW-1185">Reference proteome</keyword>
<reference evidence="2 3" key="1">
    <citation type="submission" date="2020-07" db="EMBL/GenBank/DDBJ databases">
        <title>Genomic Encyclopedia of Type Strains, Phase IV (KMG-IV): sequencing the most valuable type-strain genomes for metagenomic binning, comparative biology and taxonomic classification.</title>
        <authorList>
            <person name="Goeker M."/>
        </authorList>
    </citation>
    <scope>NUCLEOTIDE SEQUENCE [LARGE SCALE GENOMIC DNA]</scope>
    <source>
        <strain evidence="2 3">DSM 25220</strain>
    </source>
</reference>
<organism evidence="2 3">
    <name type="scientific">[Anoxybacillus] calidus</name>
    <dbReference type="NCBI Taxonomy" id="575178"/>
    <lineage>
        <taxon>Bacteria</taxon>
        <taxon>Bacillati</taxon>
        <taxon>Bacillota</taxon>
        <taxon>Bacilli</taxon>
        <taxon>Bacillales</taxon>
        <taxon>Anoxybacillaceae</taxon>
        <taxon>Paranoxybacillus</taxon>
    </lineage>
</organism>
<keyword evidence="1" id="KW-1133">Transmembrane helix</keyword>
<sequence>MKREEEKLRRLFKEWGKNQQPSISFESIWQKTKRKQAIQAVSYRIALVTAVLLAILIIQPQQLFMKEQINTATSGQKEIIMKGSVIGLSTKIVIRGQSNLPEGAVIQAVLSEDAEGKIVVLKETVKVDKRGDFTFVLQRPVIERDYVLSVAFLPELQPQSIQQIYGERGEQIEQGDATFTYGKDGMTYRGLKLYDWILGIKGTTAGQDTFLSSQLRDYPKN</sequence>
<gene>
    <name evidence="2" type="ORF">HNQ85_002237</name>
</gene>
<feature type="transmembrane region" description="Helical" evidence="1">
    <location>
        <begin position="41"/>
        <end position="58"/>
    </location>
</feature>
<dbReference type="AlphaFoldDB" id="A0A7V9Z111"/>
<name>A0A7V9Z111_9BACL</name>
<dbReference type="EMBL" id="JACDUU010000005">
    <property type="protein sequence ID" value="MBA2871947.1"/>
    <property type="molecule type" value="Genomic_DNA"/>
</dbReference>
<keyword evidence="1" id="KW-0812">Transmembrane</keyword>
<evidence type="ECO:0000313" key="2">
    <source>
        <dbReference type="EMBL" id="MBA2871947.1"/>
    </source>
</evidence>
<keyword evidence="1" id="KW-0472">Membrane</keyword>
<evidence type="ECO:0000256" key="1">
    <source>
        <dbReference type="SAM" id="Phobius"/>
    </source>
</evidence>
<comment type="caution">
    <text evidence="2">The sequence shown here is derived from an EMBL/GenBank/DDBJ whole genome shotgun (WGS) entry which is preliminary data.</text>
</comment>
<accession>A0A7V9Z111</accession>
<evidence type="ECO:0000313" key="3">
    <source>
        <dbReference type="Proteomes" id="UP000580891"/>
    </source>
</evidence>
<proteinExistence type="predicted"/>
<dbReference type="RefSeq" id="WP_181537751.1">
    <property type="nucleotide sequence ID" value="NZ_JACDUU010000005.1"/>
</dbReference>